<protein>
    <submittedName>
        <fullName evidence="1">Uncharacterized protein</fullName>
    </submittedName>
</protein>
<evidence type="ECO:0000313" key="1">
    <source>
        <dbReference type="EMBL" id="KAF7817570.1"/>
    </source>
</evidence>
<dbReference type="Proteomes" id="UP000634136">
    <property type="component" value="Unassembled WGS sequence"/>
</dbReference>
<dbReference type="AlphaFoldDB" id="A0A834T9W4"/>
<keyword evidence="2" id="KW-1185">Reference proteome</keyword>
<proteinExistence type="predicted"/>
<gene>
    <name evidence="1" type="ORF">G2W53_031539</name>
</gene>
<organism evidence="1 2">
    <name type="scientific">Senna tora</name>
    <dbReference type="NCBI Taxonomy" id="362788"/>
    <lineage>
        <taxon>Eukaryota</taxon>
        <taxon>Viridiplantae</taxon>
        <taxon>Streptophyta</taxon>
        <taxon>Embryophyta</taxon>
        <taxon>Tracheophyta</taxon>
        <taxon>Spermatophyta</taxon>
        <taxon>Magnoliopsida</taxon>
        <taxon>eudicotyledons</taxon>
        <taxon>Gunneridae</taxon>
        <taxon>Pentapetalae</taxon>
        <taxon>rosids</taxon>
        <taxon>fabids</taxon>
        <taxon>Fabales</taxon>
        <taxon>Fabaceae</taxon>
        <taxon>Caesalpinioideae</taxon>
        <taxon>Cassia clade</taxon>
        <taxon>Senna</taxon>
    </lineage>
</organism>
<accession>A0A834T9W4</accession>
<reference evidence="1" key="1">
    <citation type="submission" date="2020-09" db="EMBL/GenBank/DDBJ databases">
        <title>Genome-Enabled Discovery of Anthraquinone Biosynthesis in Senna tora.</title>
        <authorList>
            <person name="Kang S.-H."/>
            <person name="Pandey R.P."/>
            <person name="Lee C.-M."/>
            <person name="Sim J.-S."/>
            <person name="Jeong J.-T."/>
            <person name="Choi B.-S."/>
            <person name="Jung M."/>
            <person name="Ginzburg D."/>
            <person name="Zhao K."/>
            <person name="Won S.Y."/>
            <person name="Oh T.-J."/>
            <person name="Yu Y."/>
            <person name="Kim N.-H."/>
            <person name="Lee O.R."/>
            <person name="Lee T.-H."/>
            <person name="Bashyal P."/>
            <person name="Kim T.-S."/>
            <person name="Lee W.-H."/>
            <person name="Kawkins C."/>
            <person name="Kim C.-K."/>
            <person name="Kim J.S."/>
            <person name="Ahn B.O."/>
            <person name="Rhee S.Y."/>
            <person name="Sohng J.K."/>
        </authorList>
    </citation>
    <scope>NUCLEOTIDE SEQUENCE</scope>
    <source>
        <tissue evidence="1">Leaf</tissue>
    </source>
</reference>
<dbReference type="EMBL" id="JAAIUW010000009">
    <property type="protein sequence ID" value="KAF7817570.1"/>
    <property type="molecule type" value="Genomic_DNA"/>
</dbReference>
<name>A0A834T9W4_9FABA</name>
<evidence type="ECO:0000313" key="2">
    <source>
        <dbReference type="Proteomes" id="UP000634136"/>
    </source>
</evidence>
<comment type="caution">
    <text evidence="1">The sequence shown here is derived from an EMBL/GenBank/DDBJ whole genome shotgun (WGS) entry which is preliminary data.</text>
</comment>
<sequence>MHGFDFSHVVEAQLTAEGFPVLARSLCSHCFGYSLIIHGSPHQLCFPPPNLRCTSAPDLQRLSFIPFS</sequence>